<feature type="region of interest" description="Disordered" evidence="8">
    <location>
        <begin position="1"/>
        <end position="37"/>
    </location>
</feature>
<name>A0A2M9BTU4_9MICO</name>
<evidence type="ECO:0000256" key="5">
    <source>
        <dbReference type="ARBA" id="ARBA00022989"/>
    </source>
</evidence>
<dbReference type="SUPFAM" id="SSF161098">
    <property type="entry name" value="MetI-like"/>
    <property type="match status" value="1"/>
</dbReference>
<dbReference type="PANTHER" id="PTHR43227:SF8">
    <property type="entry name" value="DIACETYLCHITOBIOSE UPTAKE SYSTEM PERMEASE PROTEIN DASB"/>
    <property type="match status" value="1"/>
</dbReference>
<dbReference type="EMBL" id="PGFB01000004">
    <property type="protein sequence ID" value="PJJ61366.1"/>
    <property type="molecule type" value="Genomic_DNA"/>
</dbReference>
<protein>
    <submittedName>
        <fullName evidence="10">Multiple sugar transport system permease protein</fullName>
    </submittedName>
</protein>
<dbReference type="InterPro" id="IPR050809">
    <property type="entry name" value="UgpAE/MalFG_permease"/>
</dbReference>
<dbReference type="GO" id="GO:0055085">
    <property type="term" value="P:transmembrane transport"/>
    <property type="evidence" value="ECO:0007669"/>
    <property type="project" value="InterPro"/>
</dbReference>
<evidence type="ECO:0000256" key="4">
    <source>
        <dbReference type="ARBA" id="ARBA00022692"/>
    </source>
</evidence>
<evidence type="ECO:0000259" key="9">
    <source>
        <dbReference type="PROSITE" id="PS50928"/>
    </source>
</evidence>
<dbReference type="PANTHER" id="PTHR43227">
    <property type="entry name" value="BLL4140 PROTEIN"/>
    <property type="match status" value="1"/>
</dbReference>
<evidence type="ECO:0000256" key="2">
    <source>
        <dbReference type="ARBA" id="ARBA00022448"/>
    </source>
</evidence>
<evidence type="ECO:0000256" key="7">
    <source>
        <dbReference type="RuleBase" id="RU363032"/>
    </source>
</evidence>
<feature type="transmembrane region" description="Helical" evidence="7">
    <location>
        <begin position="47"/>
        <end position="71"/>
    </location>
</feature>
<feature type="transmembrane region" description="Helical" evidence="7">
    <location>
        <begin position="143"/>
        <end position="163"/>
    </location>
</feature>
<dbReference type="InterPro" id="IPR035906">
    <property type="entry name" value="MetI-like_sf"/>
</dbReference>
<sequence>MTSTLTPGGIGSTPVPPGPPQTPRARSPRSPKPGAMRRAEARTGMGLIAPTVIIVIAVVVLPILWSISLAFQKVRLINLRSASVFGDYVLDNFVNVVTAPGFVDTIVTTLVYSILGTASSIALGLVAALALRKKFRGRGFVRSAMLLPYVAPVVAVAFVWQTMLSPQFGFVNYWGERLLGWSDPIAFLSEKTNEVSLFGLVIPVPTALITVIAFEAWRQFPFAFLFLTARLQAIPGSLEEAARVDGATVSQRFRYIVWPQLLPTIAVLAVLRFIWTFTSFDDIYLLTGGGAGTEVISVRVYQFLTGRGDIGLASAQALVIAIVLAVLVGVYLKFFGKREDDFS</sequence>
<accession>A0A2M9BTU4</accession>
<keyword evidence="4 7" id="KW-0812">Transmembrane</keyword>
<dbReference type="RefSeq" id="WP_245861645.1">
    <property type="nucleotide sequence ID" value="NZ_PGFB01000004.1"/>
</dbReference>
<dbReference type="Proteomes" id="UP000230161">
    <property type="component" value="Unassembled WGS sequence"/>
</dbReference>
<dbReference type="InterPro" id="IPR000515">
    <property type="entry name" value="MetI-like"/>
</dbReference>
<keyword evidence="6 7" id="KW-0472">Membrane</keyword>
<feature type="domain" description="ABC transmembrane type-1" evidence="9">
    <location>
        <begin position="106"/>
        <end position="331"/>
    </location>
</feature>
<reference evidence="10 11" key="1">
    <citation type="submission" date="2017-11" db="EMBL/GenBank/DDBJ databases">
        <title>Genomic Encyclopedia of Archaeal and Bacterial Type Strains, Phase II (KMG-II): From Individual Species to Whole Genera.</title>
        <authorList>
            <person name="Goeker M."/>
        </authorList>
    </citation>
    <scope>NUCLEOTIDE SEQUENCE [LARGE SCALE GENOMIC DNA]</scope>
    <source>
        <strain evidence="10 11">DSM 25625</strain>
    </source>
</reference>
<feature type="transmembrane region" description="Helical" evidence="7">
    <location>
        <begin position="310"/>
        <end position="332"/>
    </location>
</feature>
<evidence type="ECO:0000313" key="11">
    <source>
        <dbReference type="Proteomes" id="UP000230161"/>
    </source>
</evidence>
<keyword evidence="2 7" id="KW-0813">Transport</keyword>
<evidence type="ECO:0000256" key="3">
    <source>
        <dbReference type="ARBA" id="ARBA00022475"/>
    </source>
</evidence>
<dbReference type="Pfam" id="PF00528">
    <property type="entry name" value="BPD_transp_1"/>
    <property type="match status" value="1"/>
</dbReference>
<evidence type="ECO:0000313" key="10">
    <source>
        <dbReference type="EMBL" id="PJJ61366.1"/>
    </source>
</evidence>
<dbReference type="PROSITE" id="PS50928">
    <property type="entry name" value="ABC_TM1"/>
    <property type="match status" value="1"/>
</dbReference>
<comment type="subcellular location">
    <subcellularLocation>
        <location evidence="1 7">Cell membrane</location>
        <topology evidence="1 7">Multi-pass membrane protein</topology>
    </subcellularLocation>
</comment>
<evidence type="ECO:0000256" key="8">
    <source>
        <dbReference type="SAM" id="MobiDB-lite"/>
    </source>
</evidence>
<feature type="transmembrane region" description="Helical" evidence="7">
    <location>
        <begin position="255"/>
        <end position="275"/>
    </location>
</feature>
<dbReference type="AlphaFoldDB" id="A0A2M9BTU4"/>
<evidence type="ECO:0000256" key="6">
    <source>
        <dbReference type="ARBA" id="ARBA00023136"/>
    </source>
</evidence>
<keyword evidence="3" id="KW-1003">Cell membrane</keyword>
<organism evidence="10 11">
    <name type="scientific">Compostimonas suwonensis</name>
    <dbReference type="NCBI Taxonomy" id="1048394"/>
    <lineage>
        <taxon>Bacteria</taxon>
        <taxon>Bacillati</taxon>
        <taxon>Actinomycetota</taxon>
        <taxon>Actinomycetes</taxon>
        <taxon>Micrococcales</taxon>
        <taxon>Microbacteriaceae</taxon>
        <taxon>Compostimonas</taxon>
    </lineage>
</organism>
<keyword evidence="11" id="KW-1185">Reference proteome</keyword>
<keyword evidence="5 7" id="KW-1133">Transmembrane helix</keyword>
<proteinExistence type="inferred from homology"/>
<keyword evidence="10" id="KW-0762">Sugar transport</keyword>
<comment type="similarity">
    <text evidence="7">Belongs to the binding-protein-dependent transport system permease family.</text>
</comment>
<comment type="caution">
    <text evidence="10">The sequence shown here is derived from an EMBL/GenBank/DDBJ whole genome shotgun (WGS) entry which is preliminary data.</text>
</comment>
<evidence type="ECO:0000256" key="1">
    <source>
        <dbReference type="ARBA" id="ARBA00004651"/>
    </source>
</evidence>
<feature type="transmembrane region" description="Helical" evidence="7">
    <location>
        <begin position="197"/>
        <end position="217"/>
    </location>
</feature>
<dbReference type="GO" id="GO:0005886">
    <property type="term" value="C:plasma membrane"/>
    <property type="evidence" value="ECO:0007669"/>
    <property type="project" value="UniProtKB-SubCell"/>
</dbReference>
<feature type="transmembrane region" description="Helical" evidence="7">
    <location>
        <begin position="110"/>
        <end position="131"/>
    </location>
</feature>
<dbReference type="Gene3D" id="1.10.3720.10">
    <property type="entry name" value="MetI-like"/>
    <property type="match status" value="1"/>
</dbReference>
<dbReference type="CDD" id="cd06261">
    <property type="entry name" value="TM_PBP2"/>
    <property type="match status" value="1"/>
</dbReference>
<gene>
    <name evidence="10" type="ORF">CLV54_2310</name>
</gene>